<keyword evidence="2" id="KW-1185">Reference proteome</keyword>
<sequence length="98" mass="10997">MIVINITATYSATMHYRVSDNDNAFADARRAFVNHVHAEARACGAHVRSKQWANRVTLTIQGPERWIVEHVIERVRAYAVEHGHTLVESHHVDAGAAD</sequence>
<dbReference type="EMBL" id="MK552141">
    <property type="protein sequence ID" value="QBQ74413.1"/>
    <property type="molecule type" value="Genomic_DNA"/>
</dbReference>
<evidence type="ECO:0000313" key="2">
    <source>
        <dbReference type="Proteomes" id="UP000301424"/>
    </source>
</evidence>
<name>A0A482MMP1_9CAUD</name>
<gene>
    <name evidence="1" type="ORF">BcepSauron_033</name>
</gene>
<evidence type="ECO:0000313" key="1">
    <source>
        <dbReference type="EMBL" id="QBQ74413.1"/>
    </source>
</evidence>
<reference evidence="1 2" key="1">
    <citation type="submission" date="2019-02" db="EMBL/GenBank/DDBJ databases">
        <title>Complete genome sequence of Burkholderia cenocepacia phage BcepSauron.</title>
        <authorList>
            <person name="Park K."/>
            <person name="Gonzalez C."/>
            <person name="Liu M."/>
            <person name="Gill J."/>
        </authorList>
    </citation>
    <scope>NUCLEOTIDE SEQUENCE [LARGE SCALE GENOMIC DNA]</scope>
</reference>
<dbReference type="Proteomes" id="UP000301424">
    <property type="component" value="Segment"/>
</dbReference>
<protein>
    <submittedName>
        <fullName evidence="1">Uncharacterized protein</fullName>
    </submittedName>
</protein>
<accession>A0A482MMP1</accession>
<proteinExistence type="predicted"/>
<organism evidence="1 2">
    <name type="scientific">Burkholderia phage BcepSauron</name>
    <dbReference type="NCBI Taxonomy" id="2530033"/>
    <lineage>
        <taxon>Viruses</taxon>
        <taxon>Duplodnaviria</taxon>
        <taxon>Heunggongvirae</taxon>
        <taxon>Uroviricota</taxon>
        <taxon>Caudoviricetes</taxon>
        <taxon>Sarumanvirus</taxon>
        <taxon>Sarumanvirus bcepsauron</taxon>
    </lineage>
</organism>